<reference evidence="8 9" key="1">
    <citation type="journal article" date="2017" name="Gigascience">
        <title>Genome sequence of the small brown planthopper, Laodelphax striatellus.</title>
        <authorList>
            <person name="Zhu J."/>
            <person name="Jiang F."/>
            <person name="Wang X."/>
            <person name="Yang P."/>
            <person name="Bao Y."/>
            <person name="Zhao W."/>
            <person name="Wang W."/>
            <person name="Lu H."/>
            <person name="Wang Q."/>
            <person name="Cui N."/>
            <person name="Li J."/>
            <person name="Chen X."/>
            <person name="Luo L."/>
            <person name="Yu J."/>
            <person name="Kang L."/>
            <person name="Cui F."/>
        </authorList>
    </citation>
    <scope>NUCLEOTIDE SEQUENCE [LARGE SCALE GENOMIC DNA]</scope>
    <source>
        <strain evidence="8">Lst14</strain>
    </source>
</reference>
<evidence type="ECO:0000256" key="3">
    <source>
        <dbReference type="ARBA" id="ARBA00023125"/>
    </source>
</evidence>
<dbReference type="EMBL" id="QKKF02004189">
    <property type="protein sequence ID" value="RZF47473.1"/>
    <property type="molecule type" value="Genomic_DNA"/>
</dbReference>
<evidence type="ECO:0000256" key="2">
    <source>
        <dbReference type="ARBA" id="ARBA00023015"/>
    </source>
</evidence>
<evidence type="ECO:0000256" key="1">
    <source>
        <dbReference type="ARBA" id="ARBA00004123"/>
    </source>
</evidence>
<dbReference type="STRING" id="195883.A0A482XNJ1"/>
<keyword evidence="9" id="KW-1185">Reference proteome</keyword>
<feature type="domain" description="MBD" evidence="7">
    <location>
        <begin position="163"/>
        <end position="233"/>
    </location>
</feature>
<comment type="subcellular location">
    <subcellularLocation>
        <location evidence="1">Nucleus</location>
    </subcellularLocation>
</comment>
<dbReference type="PANTHER" id="PTHR12396">
    <property type="entry name" value="METHYL-CPG BINDING PROTEIN, MBD"/>
    <property type="match status" value="1"/>
</dbReference>
<evidence type="ECO:0000313" key="9">
    <source>
        <dbReference type="Proteomes" id="UP000291343"/>
    </source>
</evidence>
<dbReference type="InParanoid" id="A0A482XNJ1"/>
<accession>A0A482XNJ1</accession>
<proteinExistence type="predicted"/>
<dbReference type="AlphaFoldDB" id="A0A482XNJ1"/>
<dbReference type="InterPro" id="IPR001739">
    <property type="entry name" value="Methyl_CpG_DNA-bd"/>
</dbReference>
<sequence length="639" mass="73336">MNMDVLDLPPPAEPIDNSILVVPKRTKQTIQSFNTISGTAPKTSDVINGAIEKKINTSTETNQLEVSKNDFFGGSGTKHNSEKKKKKKKKEKEKKMIYIPQQENRSPQTAPKITDVDYENKKKKEKEKKVIPQRENRSLQRAPKIPEDIDYEKLASAQMICSDITHPKYKKPFDYGWRRELVFRATVQENQKLGDVYYYTPNGFRLRSMVELAQVELQKGLTLDNFSFFPEPTGVNNLWKETIRAAVFRDKETVAQTRQDVRDRLKNVKRKLASNQPRKKMKRRRTLHSYIEAAEDYDIDNDMVDEMLKVLRNVKAEKDKDYRPDSRVSMDYDSCQETSPRLLRNAKAIKYERNESTSEENLGESRLSETVQKENFDQQVRTEGEKAVNELPAIPIKQENVENFDQQLRTEGEKAVNELPTIPIKQENVESQSYSKQHESSALQEIPGTTDKAPLKEQHVADDWANIIIKEEKMDKPSQPCVQDSGANEKLELIITDVQTQFYGCVDENESINMPGKVVEETQPIGEPLEFLGFEPLPEKNITVSTCDKAVQTMTEQDSKEIIERLQMENMFLKEKLANLEKSISSNSVSKKLSTDCSSSKNLVGEKSEKFNPEADCDVICVDQYVMNIQYDTIDLDSD</sequence>
<dbReference type="PANTHER" id="PTHR12396:SF0">
    <property type="entry name" value="METHYL-CPG BINDING DOMAIN PROTEIN-LIKE, ISOFORM C"/>
    <property type="match status" value="1"/>
</dbReference>
<keyword evidence="3" id="KW-0238">DNA-binding</keyword>
<evidence type="ECO:0000256" key="4">
    <source>
        <dbReference type="ARBA" id="ARBA00023163"/>
    </source>
</evidence>
<feature type="region of interest" description="Disordered" evidence="6">
    <location>
        <begin position="66"/>
        <end position="135"/>
    </location>
</feature>
<dbReference type="SUPFAM" id="SSF54171">
    <property type="entry name" value="DNA-binding domain"/>
    <property type="match status" value="1"/>
</dbReference>
<feature type="compositionally biased region" description="Basic and acidic residues" evidence="6">
    <location>
        <begin position="114"/>
        <end position="135"/>
    </location>
</feature>
<keyword evidence="5" id="KW-0539">Nucleus</keyword>
<evidence type="ECO:0000313" key="8">
    <source>
        <dbReference type="EMBL" id="RZF47473.1"/>
    </source>
</evidence>
<comment type="caution">
    <text evidence="8">The sequence shown here is derived from an EMBL/GenBank/DDBJ whole genome shotgun (WGS) entry which is preliminary data.</text>
</comment>
<evidence type="ECO:0000256" key="6">
    <source>
        <dbReference type="SAM" id="MobiDB-lite"/>
    </source>
</evidence>
<dbReference type="CDD" id="cd00122">
    <property type="entry name" value="MBD"/>
    <property type="match status" value="1"/>
</dbReference>
<dbReference type="Gene3D" id="3.30.890.10">
    <property type="entry name" value="Methyl-cpg-binding Protein 2, Chain A"/>
    <property type="match status" value="1"/>
</dbReference>
<dbReference type="InterPro" id="IPR016177">
    <property type="entry name" value="DNA-bd_dom_sf"/>
</dbReference>
<name>A0A482XNJ1_LAOST</name>
<keyword evidence="4" id="KW-0804">Transcription</keyword>
<organism evidence="8 9">
    <name type="scientific">Laodelphax striatellus</name>
    <name type="common">Small brown planthopper</name>
    <name type="synonym">Delphax striatella</name>
    <dbReference type="NCBI Taxonomy" id="195883"/>
    <lineage>
        <taxon>Eukaryota</taxon>
        <taxon>Metazoa</taxon>
        <taxon>Ecdysozoa</taxon>
        <taxon>Arthropoda</taxon>
        <taxon>Hexapoda</taxon>
        <taxon>Insecta</taxon>
        <taxon>Pterygota</taxon>
        <taxon>Neoptera</taxon>
        <taxon>Paraneoptera</taxon>
        <taxon>Hemiptera</taxon>
        <taxon>Auchenorrhyncha</taxon>
        <taxon>Fulgoroidea</taxon>
        <taxon>Delphacidae</taxon>
        <taxon>Criomorphinae</taxon>
        <taxon>Laodelphax</taxon>
    </lineage>
</organism>
<dbReference type="GO" id="GO:0006346">
    <property type="term" value="P:DNA methylation-dependent constitutive heterochromatin formation"/>
    <property type="evidence" value="ECO:0007669"/>
    <property type="project" value="TreeGrafter"/>
</dbReference>
<dbReference type="GO" id="GO:0005654">
    <property type="term" value="C:nucleoplasm"/>
    <property type="evidence" value="ECO:0007669"/>
    <property type="project" value="UniProtKB-ARBA"/>
</dbReference>
<protein>
    <recommendedName>
        <fullName evidence="7">MBD domain-containing protein</fullName>
    </recommendedName>
</protein>
<dbReference type="Pfam" id="PF01429">
    <property type="entry name" value="MBD"/>
    <property type="match status" value="1"/>
</dbReference>
<keyword evidence="2" id="KW-0805">Transcription regulation</keyword>
<dbReference type="OrthoDB" id="6631301at2759"/>
<dbReference type="Proteomes" id="UP000291343">
    <property type="component" value="Unassembled WGS sequence"/>
</dbReference>
<feature type="compositionally biased region" description="Basic residues" evidence="6">
    <location>
        <begin position="81"/>
        <end position="92"/>
    </location>
</feature>
<dbReference type="GO" id="GO:0008327">
    <property type="term" value="F:methyl-CpG binding"/>
    <property type="evidence" value="ECO:0007669"/>
    <property type="project" value="TreeGrafter"/>
</dbReference>
<dbReference type="SMART" id="SM00391">
    <property type="entry name" value="MBD"/>
    <property type="match status" value="1"/>
</dbReference>
<dbReference type="PROSITE" id="PS50982">
    <property type="entry name" value="MBD"/>
    <property type="match status" value="1"/>
</dbReference>
<evidence type="ECO:0000259" key="7">
    <source>
        <dbReference type="PROSITE" id="PS50982"/>
    </source>
</evidence>
<gene>
    <name evidence="8" type="ORF">LSTR_LSTR007400</name>
</gene>
<feature type="compositionally biased region" description="Polar residues" evidence="6">
    <location>
        <begin position="101"/>
        <end position="111"/>
    </location>
</feature>
<evidence type="ECO:0000256" key="5">
    <source>
        <dbReference type="ARBA" id="ARBA00023242"/>
    </source>
</evidence>
<dbReference type="GO" id="GO:0000122">
    <property type="term" value="P:negative regulation of transcription by RNA polymerase II"/>
    <property type="evidence" value="ECO:0007669"/>
    <property type="project" value="TreeGrafter"/>
</dbReference>